<dbReference type="PANTHER" id="PTHR34933">
    <property type="entry name" value="FLAGELLAR L-RING PROTEIN"/>
    <property type="match status" value="1"/>
</dbReference>
<evidence type="ECO:0000256" key="8">
    <source>
        <dbReference type="ARBA" id="ARBA00023237"/>
    </source>
</evidence>
<evidence type="ECO:0000256" key="1">
    <source>
        <dbReference type="ARBA" id="ARBA00002591"/>
    </source>
</evidence>
<dbReference type="GO" id="GO:0071973">
    <property type="term" value="P:bacterial-type flagellum-dependent cell motility"/>
    <property type="evidence" value="ECO:0007669"/>
    <property type="project" value="InterPro"/>
</dbReference>
<protein>
    <submittedName>
        <fullName evidence="10">Flagellar L-ring protein FlgH</fullName>
    </submittedName>
</protein>
<dbReference type="OrthoDB" id="9816119at2"/>
<evidence type="ECO:0000313" key="11">
    <source>
        <dbReference type="Proteomes" id="UP000295188"/>
    </source>
</evidence>
<accession>A0A4R3KC79</accession>
<dbReference type="Pfam" id="PF02107">
    <property type="entry name" value="FlgH"/>
    <property type="match status" value="1"/>
</dbReference>
<keyword evidence="10" id="KW-0969">Cilium</keyword>
<evidence type="ECO:0000256" key="9">
    <source>
        <dbReference type="SAM" id="SignalP"/>
    </source>
</evidence>
<comment type="similarity">
    <text evidence="4">Belongs to the FlgH family.</text>
</comment>
<evidence type="ECO:0000256" key="7">
    <source>
        <dbReference type="ARBA" id="ARBA00023143"/>
    </source>
</evidence>
<comment type="caution">
    <text evidence="10">The sequence shown here is derived from an EMBL/GenBank/DDBJ whole genome shotgun (WGS) entry which is preliminary data.</text>
</comment>
<feature type="signal peptide" evidence="9">
    <location>
        <begin position="1"/>
        <end position="26"/>
    </location>
</feature>
<keyword evidence="11" id="KW-1185">Reference proteome</keyword>
<evidence type="ECO:0000256" key="5">
    <source>
        <dbReference type="ARBA" id="ARBA00022729"/>
    </source>
</evidence>
<evidence type="ECO:0000256" key="3">
    <source>
        <dbReference type="ARBA" id="ARBA00004442"/>
    </source>
</evidence>
<gene>
    <name evidence="10" type="ORF">EDC37_104111</name>
</gene>
<feature type="chain" id="PRO_5020837644" evidence="9">
    <location>
        <begin position="27"/>
        <end position="199"/>
    </location>
</feature>
<keyword evidence="10" id="KW-0966">Cell projection</keyword>
<dbReference type="EMBL" id="SMAA01000004">
    <property type="protein sequence ID" value="TCS80509.1"/>
    <property type="molecule type" value="Genomic_DNA"/>
</dbReference>
<comment type="function">
    <text evidence="1">Assembles around the rod to form the L-ring and probably protects the motor/basal body from shearing forces during rotation.</text>
</comment>
<evidence type="ECO:0000256" key="2">
    <source>
        <dbReference type="ARBA" id="ARBA00004117"/>
    </source>
</evidence>
<comment type="subcellular location">
    <subcellularLocation>
        <location evidence="2">Bacterial flagellum basal body</location>
    </subcellularLocation>
    <subcellularLocation>
        <location evidence="3">Cell outer membrane</location>
    </subcellularLocation>
</comment>
<dbReference type="InterPro" id="IPR000527">
    <property type="entry name" value="Flag_Lring"/>
</dbReference>
<sequence length="199" mass="21414">MKMKHAIYIMLFLFGAVVFPHSLASAQSLWADSQNNYSMSLFADRKAHNIGDILTVIISESSSTSATKSMSNGKTANNSLNAGAGIFSFLAQASAGQSDSFKADGSAKDTNTVNGKITVTVVDVQPNGNMVVEGTQSIWQNKDEHKITLRGTVRQDDVAYDNTVPSYLVADATLKFDGKGPLNAKQRQGILSQIFNVLF</sequence>
<keyword evidence="7" id="KW-0975">Bacterial flagellum</keyword>
<dbReference type="GO" id="GO:0009427">
    <property type="term" value="C:bacterial-type flagellum basal body, distal rod, L ring"/>
    <property type="evidence" value="ECO:0007669"/>
    <property type="project" value="InterPro"/>
</dbReference>
<keyword evidence="6" id="KW-0472">Membrane</keyword>
<dbReference type="PANTHER" id="PTHR34933:SF1">
    <property type="entry name" value="FLAGELLAR L-RING PROTEIN"/>
    <property type="match status" value="1"/>
</dbReference>
<dbReference type="GO" id="GO:0009279">
    <property type="term" value="C:cell outer membrane"/>
    <property type="evidence" value="ECO:0007669"/>
    <property type="project" value="UniProtKB-SubCell"/>
</dbReference>
<reference evidence="10 11" key="1">
    <citation type="submission" date="2019-03" db="EMBL/GenBank/DDBJ databases">
        <title>Genomic Encyclopedia of Type Strains, Phase IV (KMG-IV): sequencing the most valuable type-strain genomes for metagenomic binning, comparative biology and taxonomic classification.</title>
        <authorList>
            <person name="Goeker M."/>
        </authorList>
    </citation>
    <scope>NUCLEOTIDE SEQUENCE [LARGE SCALE GENOMIC DNA]</scope>
    <source>
        <strain evidence="10 11">DSM 20467</strain>
    </source>
</reference>
<evidence type="ECO:0000256" key="4">
    <source>
        <dbReference type="ARBA" id="ARBA00006929"/>
    </source>
</evidence>
<name>A0A4R3KC79_9FIRM</name>
<proteinExistence type="inferred from homology"/>
<dbReference type="Proteomes" id="UP000295188">
    <property type="component" value="Unassembled WGS sequence"/>
</dbReference>
<dbReference type="AlphaFoldDB" id="A0A4R3KC79"/>
<evidence type="ECO:0000313" key="10">
    <source>
        <dbReference type="EMBL" id="TCS80509.1"/>
    </source>
</evidence>
<evidence type="ECO:0000256" key="6">
    <source>
        <dbReference type="ARBA" id="ARBA00023136"/>
    </source>
</evidence>
<dbReference type="GO" id="GO:0003774">
    <property type="term" value="F:cytoskeletal motor activity"/>
    <property type="evidence" value="ECO:0007669"/>
    <property type="project" value="InterPro"/>
</dbReference>
<dbReference type="PRINTS" id="PR01008">
    <property type="entry name" value="FLGLRINGFLGH"/>
</dbReference>
<keyword evidence="5 9" id="KW-0732">Signal</keyword>
<keyword evidence="10" id="KW-0282">Flagellum</keyword>
<keyword evidence="8" id="KW-0998">Cell outer membrane</keyword>
<organism evidence="10 11">
    <name type="scientific">Pectinatus cerevisiiphilus</name>
    <dbReference type="NCBI Taxonomy" id="86956"/>
    <lineage>
        <taxon>Bacteria</taxon>
        <taxon>Bacillati</taxon>
        <taxon>Bacillota</taxon>
        <taxon>Negativicutes</taxon>
        <taxon>Selenomonadales</taxon>
        <taxon>Selenomonadaceae</taxon>
        <taxon>Pectinatus</taxon>
    </lineage>
</organism>